<dbReference type="AlphaFoldDB" id="A0A2H2ZMP4"/>
<dbReference type="PANTHER" id="PTHR24216">
    <property type="entry name" value="PAXILLIN-RELATED"/>
    <property type="match status" value="1"/>
</dbReference>
<feature type="region of interest" description="Disordered" evidence="1">
    <location>
        <begin position="1174"/>
        <end position="1276"/>
    </location>
</feature>
<accession>A0A2H2ZMP4</accession>
<feature type="compositionally biased region" description="Polar residues" evidence="1">
    <location>
        <begin position="832"/>
        <end position="841"/>
    </location>
</feature>
<dbReference type="GO" id="GO:0046982">
    <property type="term" value="F:protein heterodimerization activity"/>
    <property type="evidence" value="ECO:0007669"/>
    <property type="project" value="InterPro"/>
</dbReference>
<organism evidence="2 3">
    <name type="scientific">Trichoderma parareesei</name>
    <name type="common">Filamentous fungus</name>
    <dbReference type="NCBI Taxonomy" id="858221"/>
    <lineage>
        <taxon>Eukaryota</taxon>
        <taxon>Fungi</taxon>
        <taxon>Dikarya</taxon>
        <taxon>Ascomycota</taxon>
        <taxon>Pezizomycotina</taxon>
        <taxon>Sordariomycetes</taxon>
        <taxon>Hypocreomycetidae</taxon>
        <taxon>Hypocreales</taxon>
        <taxon>Hypocreaceae</taxon>
        <taxon>Trichoderma</taxon>
    </lineage>
</organism>
<reference evidence="2 3" key="1">
    <citation type="journal article" date="2015" name="Genome Announc.">
        <title>Genome sequence and annotation of Trichoderma parareesei, the ancestor of the cellulase producer Trichoderma reesei.</title>
        <authorList>
            <person name="Yang D."/>
            <person name="Pomraning K."/>
            <person name="Kopchinskiy A."/>
            <person name="Karimi Aghcheh R."/>
            <person name="Atanasova L."/>
            <person name="Chenthamara K."/>
            <person name="Baker S.E."/>
            <person name="Zhang R."/>
            <person name="Shen Q."/>
            <person name="Freitag M."/>
            <person name="Kubicek C.P."/>
            <person name="Druzhinina I.S."/>
        </authorList>
    </citation>
    <scope>NUCLEOTIDE SEQUENCE [LARGE SCALE GENOMIC DNA]</scope>
    <source>
        <strain evidence="2 3">CBS 125925</strain>
    </source>
</reference>
<feature type="region of interest" description="Disordered" evidence="1">
    <location>
        <begin position="330"/>
        <end position="353"/>
    </location>
</feature>
<feature type="compositionally biased region" description="Low complexity" evidence="1">
    <location>
        <begin position="12"/>
        <end position="45"/>
    </location>
</feature>
<proteinExistence type="predicted"/>
<feature type="region of interest" description="Disordered" evidence="1">
    <location>
        <begin position="1"/>
        <end position="52"/>
    </location>
</feature>
<dbReference type="InterPro" id="IPR009072">
    <property type="entry name" value="Histone-fold"/>
</dbReference>
<gene>
    <name evidence="2" type="ORF">A9Z42_0067020</name>
</gene>
<protein>
    <recommendedName>
        <fullName evidence="4">Flo11</fullName>
    </recommendedName>
</protein>
<evidence type="ECO:0008006" key="4">
    <source>
        <dbReference type="Google" id="ProtNLM"/>
    </source>
</evidence>
<feature type="compositionally biased region" description="Polar residues" evidence="1">
    <location>
        <begin position="1"/>
        <end position="11"/>
    </location>
</feature>
<dbReference type="OrthoDB" id="5382203at2759"/>
<evidence type="ECO:0000313" key="3">
    <source>
        <dbReference type="Proteomes" id="UP000219286"/>
    </source>
</evidence>
<name>A0A2H2ZMP4_TRIPA</name>
<keyword evidence="3" id="KW-1185">Reference proteome</keyword>
<evidence type="ECO:0000256" key="1">
    <source>
        <dbReference type="SAM" id="MobiDB-lite"/>
    </source>
</evidence>
<comment type="caution">
    <text evidence="2">The sequence shown here is derived from an EMBL/GenBank/DDBJ whole genome shotgun (WGS) entry which is preliminary data.</text>
</comment>
<feature type="compositionally biased region" description="Polar residues" evidence="1">
    <location>
        <begin position="907"/>
        <end position="932"/>
    </location>
</feature>
<feature type="compositionally biased region" description="Pro residues" evidence="1">
    <location>
        <begin position="1097"/>
        <end position="1108"/>
    </location>
</feature>
<feature type="compositionally biased region" description="Low complexity" evidence="1">
    <location>
        <begin position="508"/>
        <end position="555"/>
    </location>
</feature>
<feature type="compositionally biased region" description="Low complexity" evidence="1">
    <location>
        <begin position="734"/>
        <end position="747"/>
    </location>
</feature>
<feature type="region of interest" description="Disordered" evidence="1">
    <location>
        <begin position="508"/>
        <end position="582"/>
    </location>
</feature>
<feature type="compositionally biased region" description="Basic and acidic residues" evidence="1">
    <location>
        <begin position="669"/>
        <end position="680"/>
    </location>
</feature>
<feature type="region of interest" description="Disordered" evidence="1">
    <location>
        <begin position="618"/>
        <end position="748"/>
    </location>
</feature>
<sequence>MTGSAVESRPTSSVNSSRQVRSQSISSDRPARQSRSQSISSDRPSTASHSFFAPPLSVSPEAAFIASTAASQIITNDHDGQPNPWYDQHGVVPSREAALITPAALQLVNSFLDQLLLNFLQVARSTALSALRPAVSDVLKPKLAKETITNADEELKEYIGGSEDEEYTDPQSPKGDWDVELAWKRARLRCMVYSSLGDLEEDDEDKYMKQEHLEVGENEQASDIISPAVAIFLTSVLEYIGELTLTVAGQAASQRMRARLERELKDGTRSPAALVERVIVEDIDMERVALDRTLGRLWRGWKKRLRAPVAEFAPGRSPHISHMITDGLANSLNDRKAPTTEDEASPAEVREQPESPMVDDLLPMNIPLPMGDNDIAEIEVPGLAHYSDEEEEDEVEEDVHDARRVKSFAGSTSLLEDSLASESGHYATLLGLHRRSTSLPTRGSVFYATARPSSKAVEAESGVAQPKEAEATPENPDSSSKKGRDSDDGGSDDLDEFVYEKAEILTSSRVSVSSNSSRSVSDSSKVLHLSRSSSVRSARLIDVPPRSPVTTRPPSQELAERPRAKTVSGSSPLSRAGGADELRTAKAIDTSLRTAVSVAAARLPVERTRPPVRNAETISESDEDTDQVSTTLTPISSSRTRDQLGRLPHGLQTNMRTADRSLPAVQSDQAHHGARGEALRATKSATDTQFSDIPYRTAAYPSRQSPRPAAEQTVLEESEEAASPLSSGVPPRPNHTSNSSTSSIPSRFRAVRTISDDASSRAESMARTFEELIQSNQTITYTLTPENMRDIDVPTPHESPVVTKTTRKSEDLMRPSPTPSNASPSNSRTRTQPSSPKTSTENKPKLSGPIPRAPPGATSLSGRMGVSKARDARAPSESLSDFADFLKSTGPPGGRAPAALRNAPNPVTSTKSFMESQQTISTTASRNNNRSRYQPREAAATNRNDNSDLIDFIRQGPPIPGSQNHIPQHVAPFRNTMESEMMSGAGGGRAVDAVLPDMRHSQASTDNSMPSVHTSINSSSALLKNQGRSKMSKMFGEEDEDDDMVMPMPVRKTRRVRDPYAIDFSDDDDDDDDFDMAPRLPAKKEESLAEFLLNCEPPPAPPPPPPPASSMMPKKKTSTPSLIGRFTRSGSKETNTLVDSRSLSSRAGAMGFTNDVRSLNSRVGLASKHVPIQMPPGYDKYGPITANPPPVSMASMDRPPPMRKASIERPPTVGRVTMKRFEPREPASLGETADLARFLRESEPPPEFVPPKTASQQDEPSGFSKMFGRRRKASVA</sequence>
<feature type="compositionally biased region" description="Low complexity" evidence="1">
    <location>
        <begin position="895"/>
        <end position="906"/>
    </location>
</feature>
<feature type="region of interest" description="Disordered" evidence="1">
    <location>
        <begin position="451"/>
        <end position="494"/>
    </location>
</feature>
<feature type="compositionally biased region" description="Low complexity" evidence="1">
    <location>
        <begin position="819"/>
        <end position="831"/>
    </location>
</feature>
<feature type="region of interest" description="Disordered" evidence="1">
    <location>
        <begin position="784"/>
        <end position="945"/>
    </location>
</feature>
<dbReference type="Gene3D" id="1.10.20.10">
    <property type="entry name" value="Histone, subunit A"/>
    <property type="match status" value="1"/>
</dbReference>
<dbReference type="Proteomes" id="UP000219286">
    <property type="component" value="Unassembled WGS sequence"/>
</dbReference>
<feature type="region of interest" description="Disordered" evidence="1">
    <location>
        <begin position="1097"/>
        <end position="1135"/>
    </location>
</feature>
<feature type="compositionally biased region" description="Polar residues" evidence="1">
    <location>
        <begin position="627"/>
        <end position="638"/>
    </location>
</feature>
<evidence type="ECO:0000313" key="2">
    <source>
        <dbReference type="EMBL" id="OTA05972.1"/>
    </source>
</evidence>
<feature type="compositionally biased region" description="Basic residues" evidence="1">
    <location>
        <begin position="1267"/>
        <end position="1276"/>
    </location>
</feature>
<dbReference type="EMBL" id="LFMI01000653">
    <property type="protein sequence ID" value="OTA05972.1"/>
    <property type="molecule type" value="Genomic_DNA"/>
</dbReference>